<evidence type="ECO:0000313" key="1">
    <source>
        <dbReference type="EMBL" id="SDC67364.1"/>
    </source>
</evidence>
<dbReference type="EMBL" id="FMYM01000012">
    <property type="protein sequence ID" value="SDC67364.1"/>
    <property type="molecule type" value="Genomic_DNA"/>
</dbReference>
<organism evidence="1 2">
    <name type="scientific">Shouchella lonarensis</name>
    <dbReference type="NCBI Taxonomy" id="1464122"/>
    <lineage>
        <taxon>Bacteria</taxon>
        <taxon>Bacillati</taxon>
        <taxon>Bacillota</taxon>
        <taxon>Bacilli</taxon>
        <taxon>Bacillales</taxon>
        <taxon>Bacillaceae</taxon>
        <taxon>Shouchella</taxon>
    </lineage>
</organism>
<gene>
    <name evidence="1" type="ORF">SAMN05421737_11286</name>
</gene>
<accession>A0A1G6NJ18</accession>
<dbReference type="AlphaFoldDB" id="A0A1G6NJ18"/>
<dbReference type="Proteomes" id="UP000242662">
    <property type="component" value="Unassembled WGS sequence"/>
</dbReference>
<keyword evidence="2" id="KW-1185">Reference proteome</keyword>
<reference evidence="2" key="1">
    <citation type="submission" date="2016-09" db="EMBL/GenBank/DDBJ databases">
        <authorList>
            <person name="Varghese N."/>
            <person name="Submissions S."/>
        </authorList>
    </citation>
    <scope>NUCLEOTIDE SEQUENCE [LARGE SCALE GENOMIC DNA]</scope>
    <source>
        <strain evidence="2">25nlg</strain>
    </source>
</reference>
<evidence type="ECO:0000313" key="2">
    <source>
        <dbReference type="Proteomes" id="UP000242662"/>
    </source>
</evidence>
<name>A0A1G6NJ18_9BACI</name>
<proteinExistence type="predicted"/>
<sequence length="41" mass="4852">MMRIDYKQLGENLYHEKLENGLNVFLPKEDFHEALATLTTK</sequence>
<protein>
    <submittedName>
        <fullName evidence="1">Uncharacterized protein</fullName>
    </submittedName>
</protein>